<dbReference type="GO" id="GO:0005506">
    <property type="term" value="F:iron ion binding"/>
    <property type="evidence" value="ECO:0007669"/>
    <property type="project" value="UniProtKB-UniRule"/>
</dbReference>
<evidence type="ECO:0000259" key="9">
    <source>
        <dbReference type="PROSITE" id="PS51379"/>
    </source>
</evidence>
<evidence type="ECO:0000256" key="8">
    <source>
        <dbReference type="RuleBase" id="RU368020"/>
    </source>
</evidence>
<dbReference type="Pfam" id="PF13459">
    <property type="entry name" value="Fer4_15"/>
    <property type="match status" value="1"/>
</dbReference>
<protein>
    <recommendedName>
        <fullName evidence="8">Ferredoxin</fullName>
    </recommendedName>
</protein>
<dbReference type="Gene3D" id="3.30.70.20">
    <property type="match status" value="1"/>
</dbReference>
<gene>
    <name evidence="10" type="ORF">Ga0074812_10368</name>
</gene>
<evidence type="ECO:0000256" key="1">
    <source>
        <dbReference type="ARBA" id="ARBA00001927"/>
    </source>
</evidence>
<reference evidence="11" key="1">
    <citation type="submission" date="2015-11" db="EMBL/GenBank/DDBJ databases">
        <authorList>
            <person name="Varghese N."/>
        </authorList>
    </citation>
    <scope>NUCLEOTIDE SEQUENCE [LARGE SCALE GENOMIC DNA]</scope>
    <source>
        <strain evidence="11">DSM 45899</strain>
    </source>
</reference>
<evidence type="ECO:0000313" key="10">
    <source>
        <dbReference type="EMBL" id="CUU54578.1"/>
    </source>
</evidence>
<dbReference type="Proteomes" id="UP000198802">
    <property type="component" value="Unassembled WGS sequence"/>
</dbReference>
<keyword evidence="11" id="KW-1185">Reference proteome</keyword>
<keyword evidence="5 8" id="KW-0408">Iron</keyword>
<evidence type="ECO:0000313" key="11">
    <source>
        <dbReference type="Proteomes" id="UP000198802"/>
    </source>
</evidence>
<dbReference type="RefSeq" id="WP_091272231.1">
    <property type="nucleotide sequence ID" value="NZ_FAOZ01000003.1"/>
</dbReference>
<evidence type="ECO:0000256" key="4">
    <source>
        <dbReference type="ARBA" id="ARBA00022982"/>
    </source>
</evidence>
<sequence>MKVFVDEDRCCGHSTCCTLCPEVFSLSDDGFAVVIVDEVPPDFESVVHSAVSNCPEQAISAS</sequence>
<evidence type="ECO:0000256" key="5">
    <source>
        <dbReference type="ARBA" id="ARBA00023004"/>
    </source>
</evidence>
<keyword evidence="6 8" id="KW-0411">Iron-sulfur</keyword>
<dbReference type="PRINTS" id="PR00352">
    <property type="entry name" value="3FE4SFRDOXIN"/>
</dbReference>
<dbReference type="EMBL" id="FAOZ01000003">
    <property type="protein sequence ID" value="CUU54578.1"/>
    <property type="molecule type" value="Genomic_DNA"/>
</dbReference>
<dbReference type="InterPro" id="IPR017896">
    <property type="entry name" value="4Fe4S_Fe-S-bd"/>
</dbReference>
<proteinExistence type="predicted"/>
<dbReference type="PANTHER" id="PTHR36923">
    <property type="entry name" value="FERREDOXIN"/>
    <property type="match status" value="1"/>
</dbReference>
<accession>A0A0S4QHH7</accession>
<keyword evidence="2 8" id="KW-0813">Transport</keyword>
<comment type="cofactor">
    <cofactor evidence="1">
        <name>[3Fe-4S] cluster</name>
        <dbReference type="ChEBI" id="CHEBI:21137"/>
    </cofactor>
</comment>
<evidence type="ECO:0000256" key="2">
    <source>
        <dbReference type="ARBA" id="ARBA00022448"/>
    </source>
</evidence>
<dbReference type="AlphaFoldDB" id="A0A0S4QHH7"/>
<keyword evidence="3 8" id="KW-0479">Metal-binding</keyword>
<comment type="function">
    <text evidence="8">Ferredoxins are iron-sulfur proteins that transfer electrons in a wide variety of metabolic reactions.</text>
</comment>
<dbReference type="GO" id="GO:0051538">
    <property type="term" value="F:3 iron, 4 sulfur cluster binding"/>
    <property type="evidence" value="ECO:0007669"/>
    <property type="project" value="UniProtKB-KW"/>
</dbReference>
<keyword evidence="4 8" id="KW-0249">Electron transport</keyword>
<evidence type="ECO:0000256" key="7">
    <source>
        <dbReference type="ARBA" id="ARBA00023291"/>
    </source>
</evidence>
<dbReference type="InterPro" id="IPR051269">
    <property type="entry name" value="Fe-S_cluster_ET"/>
</dbReference>
<dbReference type="SUPFAM" id="SSF54862">
    <property type="entry name" value="4Fe-4S ferredoxins"/>
    <property type="match status" value="1"/>
</dbReference>
<evidence type="ECO:0000256" key="3">
    <source>
        <dbReference type="ARBA" id="ARBA00022723"/>
    </source>
</evidence>
<dbReference type="PANTHER" id="PTHR36923:SF3">
    <property type="entry name" value="FERREDOXIN"/>
    <property type="match status" value="1"/>
</dbReference>
<keyword evidence="7" id="KW-0003">3Fe-4S</keyword>
<evidence type="ECO:0000256" key="6">
    <source>
        <dbReference type="ARBA" id="ARBA00023014"/>
    </source>
</evidence>
<dbReference type="PROSITE" id="PS51379">
    <property type="entry name" value="4FE4S_FER_2"/>
    <property type="match status" value="1"/>
</dbReference>
<feature type="domain" description="4Fe-4S ferredoxin-type" evidence="9">
    <location>
        <begin position="1"/>
        <end position="29"/>
    </location>
</feature>
<dbReference type="GO" id="GO:0009055">
    <property type="term" value="F:electron transfer activity"/>
    <property type="evidence" value="ECO:0007669"/>
    <property type="project" value="UniProtKB-UniRule"/>
</dbReference>
<organism evidence="10 11">
    <name type="scientific">Parafrankia irregularis</name>
    <dbReference type="NCBI Taxonomy" id="795642"/>
    <lineage>
        <taxon>Bacteria</taxon>
        <taxon>Bacillati</taxon>
        <taxon>Actinomycetota</taxon>
        <taxon>Actinomycetes</taxon>
        <taxon>Frankiales</taxon>
        <taxon>Frankiaceae</taxon>
        <taxon>Parafrankia</taxon>
    </lineage>
</organism>
<name>A0A0S4QHH7_9ACTN</name>
<dbReference type="InterPro" id="IPR001080">
    <property type="entry name" value="3Fe4S_ferredoxin"/>
</dbReference>